<dbReference type="AlphaFoldDB" id="A0A2X3IUS3"/>
<evidence type="ECO:0000313" key="2">
    <source>
        <dbReference type="Proteomes" id="UP000251721"/>
    </source>
</evidence>
<organism evidence="1 2">
    <name type="scientific">Klebsiella pneumoniae</name>
    <dbReference type="NCBI Taxonomy" id="573"/>
    <lineage>
        <taxon>Bacteria</taxon>
        <taxon>Pseudomonadati</taxon>
        <taxon>Pseudomonadota</taxon>
        <taxon>Gammaproteobacteria</taxon>
        <taxon>Enterobacterales</taxon>
        <taxon>Enterobacteriaceae</taxon>
        <taxon>Klebsiella/Raoultella group</taxon>
        <taxon>Klebsiella</taxon>
        <taxon>Klebsiella pneumoniae complex</taxon>
    </lineage>
</organism>
<evidence type="ECO:0000313" key="1">
    <source>
        <dbReference type="EMBL" id="SQC64639.1"/>
    </source>
</evidence>
<accession>A0A2X3IUS3</accession>
<proteinExistence type="predicted"/>
<gene>
    <name evidence="1" type="ORF">NCTC13465_07043</name>
</gene>
<protein>
    <submittedName>
        <fullName evidence="1">Uncharacterized protein</fullName>
    </submittedName>
</protein>
<name>A0A2X3IUS3_KLEPN</name>
<dbReference type="EMBL" id="UAWQ01000022">
    <property type="protein sequence ID" value="SQC64639.1"/>
    <property type="molecule type" value="Genomic_DNA"/>
</dbReference>
<sequence length="82" mass="9492">MGRIRPVFDVQRMYLMSAHHLLQANNIRANAAHGVAQFGQNKTPIKRRKAFMGVNCQHVQRKSRRWLSHNSPVNVTFLNKIV</sequence>
<reference evidence="1 2" key="1">
    <citation type="submission" date="2018-06" db="EMBL/GenBank/DDBJ databases">
        <authorList>
            <consortium name="Pathogen Informatics"/>
            <person name="Doyle S."/>
        </authorList>
    </citation>
    <scope>NUCLEOTIDE SEQUENCE [LARGE SCALE GENOMIC DNA]</scope>
    <source>
        <strain evidence="1 2">NCTC13465</strain>
    </source>
</reference>
<dbReference type="Proteomes" id="UP000251721">
    <property type="component" value="Unassembled WGS sequence"/>
</dbReference>